<comment type="function">
    <text evidence="10 11">The central subunit of the protein translocation channel SecYEG. Consists of two halves formed by TMs 1-5 and 6-10. These two domains form a lateral gate at the front which open onto the bilayer between TMs 2 and 7, and are clamped together by SecE at the back. The channel is closed by both a pore ring composed of hydrophobic SecY resides and a short helix (helix 2A) on the extracellular side of the membrane which forms a plug. The plug probably moves laterally to allow the channel to open. The ring and the pore may move independently.</text>
</comment>
<evidence type="ECO:0000256" key="3">
    <source>
        <dbReference type="ARBA" id="ARBA00022448"/>
    </source>
</evidence>
<protein>
    <recommendedName>
        <fullName evidence="9 10">Protein translocase subunit SecY</fullName>
    </recommendedName>
</protein>
<evidence type="ECO:0000256" key="5">
    <source>
        <dbReference type="ARBA" id="ARBA00022927"/>
    </source>
</evidence>
<dbReference type="PROSITE" id="PS00755">
    <property type="entry name" value="SECY_1"/>
    <property type="match status" value="1"/>
</dbReference>
<feature type="transmembrane region" description="Helical" evidence="10">
    <location>
        <begin position="116"/>
        <end position="135"/>
    </location>
</feature>
<feature type="transmembrane region" description="Helical" evidence="10">
    <location>
        <begin position="216"/>
        <end position="236"/>
    </location>
</feature>
<comment type="subcellular location">
    <subcellularLocation>
        <location evidence="10">Cell membrane</location>
        <topology evidence="10">Multi-pass membrane protein</topology>
    </subcellularLocation>
    <subcellularLocation>
        <location evidence="1 12">Membrane</location>
        <topology evidence="1 12">Multi-pass membrane protein</topology>
    </subcellularLocation>
</comment>
<feature type="transmembrane region" description="Helical" evidence="10">
    <location>
        <begin position="267"/>
        <end position="289"/>
    </location>
</feature>
<proteinExistence type="inferred from homology"/>
<comment type="similarity">
    <text evidence="2 10 13">Belongs to the SecY/SEC61-alpha family.</text>
</comment>
<feature type="transmembrane region" description="Helical" evidence="10">
    <location>
        <begin position="366"/>
        <end position="388"/>
    </location>
</feature>
<keyword evidence="8 10" id="KW-0472">Membrane</keyword>
<dbReference type="InterPro" id="IPR026593">
    <property type="entry name" value="SecY"/>
</dbReference>
<gene>
    <name evidence="10" type="primary">secY</name>
    <name evidence="14" type="ORF">AB996_0483</name>
</gene>
<dbReference type="InterPro" id="IPR030659">
    <property type="entry name" value="SecY_CS"/>
</dbReference>
<keyword evidence="6 10" id="KW-1133">Transmembrane helix</keyword>
<evidence type="ECO:0000256" key="9">
    <source>
        <dbReference type="ARBA" id="ARBA00039733"/>
    </source>
</evidence>
<evidence type="ECO:0000313" key="14">
    <source>
        <dbReference type="EMBL" id="KZK08186.1"/>
    </source>
</evidence>
<evidence type="ECO:0000256" key="7">
    <source>
        <dbReference type="ARBA" id="ARBA00023010"/>
    </source>
</evidence>
<dbReference type="NCBIfam" id="TIGR00967">
    <property type="entry name" value="3a0501s007"/>
    <property type="match status" value="1"/>
</dbReference>
<feature type="transmembrane region" description="Helical" evidence="10">
    <location>
        <begin position="309"/>
        <end position="332"/>
    </location>
</feature>
<feature type="transmembrane region" description="Helical" evidence="10">
    <location>
        <begin position="147"/>
        <end position="168"/>
    </location>
</feature>
<comment type="subunit">
    <text evidence="10">Component of the Sec protein translocase complex. Heterotrimer consisting of SecY, SecE and SecG subunits. The heterotrimers can form oligomers, although 1 heterotrimer is thought to be able to translocate proteins. Interacts with the ribosome. Interacts with SecDF, and other proteins may be involved. Interacts with SecA.</text>
</comment>
<accession>A0A166KBV2</accession>
<dbReference type="GO" id="GO:0005886">
    <property type="term" value="C:plasma membrane"/>
    <property type="evidence" value="ECO:0007669"/>
    <property type="project" value="UniProtKB-SubCell"/>
</dbReference>
<dbReference type="InterPro" id="IPR002208">
    <property type="entry name" value="SecY/SEC61-alpha"/>
</dbReference>
<dbReference type="PRINTS" id="PR00303">
    <property type="entry name" value="SECYTRNLCASE"/>
</dbReference>
<organism evidence="14 15">
    <name type="scientific">Lactococcus lactis subsp. cremoris</name>
    <name type="common">Streptococcus cremoris</name>
    <dbReference type="NCBI Taxonomy" id="1359"/>
    <lineage>
        <taxon>Bacteria</taxon>
        <taxon>Bacillati</taxon>
        <taxon>Bacillota</taxon>
        <taxon>Bacilli</taxon>
        <taxon>Lactobacillales</taxon>
        <taxon>Streptococcaceae</taxon>
        <taxon>Lactococcus</taxon>
    </lineage>
</organism>
<feature type="transmembrane region" description="Helical" evidence="10">
    <location>
        <begin position="20"/>
        <end position="40"/>
    </location>
</feature>
<keyword evidence="10" id="KW-1003">Cell membrane</keyword>
<evidence type="ECO:0000256" key="2">
    <source>
        <dbReference type="ARBA" id="ARBA00005751"/>
    </source>
</evidence>
<comment type="caution">
    <text evidence="14">The sequence shown here is derived from an EMBL/GenBank/DDBJ whole genome shotgun (WGS) entry which is preliminary data.</text>
</comment>
<feature type="transmembrane region" description="Helical" evidence="10">
    <location>
        <begin position="394"/>
        <end position="416"/>
    </location>
</feature>
<sequence>MFFKTLKEAFKVKDVRARILFTIFILFVFRLGAHITVPGVNVQNLTEVSNLPFLNMMNLVSGNAMQNYSLFAMGVSPYITASIIVQLLQMDILPKFVEWSKQGEIGRRKLNQATRYITLVLAMAQSIGITAGFQAMSSLNIVQNPNWQSYLMIGALLTTGSMVVTWMGEQINEKGFGSGVSVIIFAGIVSGIPSAVKSVYDEKFLNVRPSEIPMSWIFVIGLILSAIVIIYVTTFVQQAERKVPIQYTKLTQGAPTSSYLPLRVNPAGVIPVIFAGSITTAPATILQFLQRSQGSNVGWLSTLQNALSYTTWTGMLFYALLIVLFTFFYSFVQVNPEKMAENLQKQGSYIPSVRPGKGTEKYVSRLLMRLATVGSLFLGLISIIPIAAQNVWGLPKIVALGGTSLLILIQVAIQAVKQLEGYLLKRKYAGFMDNPLEISVNNPMKFPEIK</sequence>
<evidence type="ECO:0000256" key="4">
    <source>
        <dbReference type="ARBA" id="ARBA00022692"/>
    </source>
</evidence>
<dbReference type="PIRSF" id="PIRSF004557">
    <property type="entry name" value="SecY"/>
    <property type="match status" value="1"/>
</dbReference>
<evidence type="ECO:0000256" key="13">
    <source>
        <dbReference type="RuleBase" id="RU004349"/>
    </source>
</evidence>
<feature type="transmembrane region" description="Helical" evidence="10">
    <location>
        <begin position="175"/>
        <end position="196"/>
    </location>
</feature>
<dbReference type="PROSITE" id="PS00756">
    <property type="entry name" value="SECY_2"/>
    <property type="match status" value="1"/>
</dbReference>
<feature type="transmembrane region" description="Helical" evidence="10">
    <location>
        <begin position="68"/>
        <end position="88"/>
    </location>
</feature>
<dbReference type="Gene3D" id="1.10.3370.10">
    <property type="entry name" value="SecY subunit domain"/>
    <property type="match status" value="1"/>
</dbReference>
<keyword evidence="4 10" id="KW-0812">Transmembrane</keyword>
<keyword evidence="3 10" id="KW-0813">Transport</keyword>
<dbReference type="PATRIC" id="fig|1359.32.peg.396"/>
<dbReference type="Pfam" id="PF00344">
    <property type="entry name" value="SecY"/>
    <property type="match status" value="1"/>
</dbReference>
<dbReference type="FunFam" id="1.10.3370.10:FF:000001">
    <property type="entry name" value="Preprotein translocase subunit SecY"/>
    <property type="match status" value="1"/>
</dbReference>
<reference evidence="14 15" key="1">
    <citation type="submission" date="2015-08" db="EMBL/GenBank/DDBJ databases">
        <title>Draft Genome Sequences of 11 Lactococcus lactis subspecies cremoris strains.</title>
        <authorList>
            <person name="Wels M."/>
            <person name="Backus L."/>
            <person name="Boekhorst J."/>
            <person name="Dijkstra A."/>
            <person name="Beerthuizen M."/>
            <person name="Siezen R."/>
            <person name="Bachmann H."/>
            <person name="Van Hijum S."/>
        </authorList>
    </citation>
    <scope>NUCLEOTIDE SEQUENCE [LARGE SCALE GENOMIC DNA]</scope>
    <source>
        <strain evidence="14 15">KW10</strain>
    </source>
</reference>
<dbReference type="AlphaFoldDB" id="A0A166KBV2"/>
<dbReference type="SUPFAM" id="SSF103491">
    <property type="entry name" value="Preprotein translocase SecY subunit"/>
    <property type="match status" value="1"/>
</dbReference>
<dbReference type="PANTHER" id="PTHR10906">
    <property type="entry name" value="SECY/SEC61-ALPHA FAMILY MEMBER"/>
    <property type="match status" value="1"/>
</dbReference>
<dbReference type="GO" id="GO:0043952">
    <property type="term" value="P:protein transport by the Sec complex"/>
    <property type="evidence" value="ECO:0007669"/>
    <property type="project" value="UniProtKB-UniRule"/>
</dbReference>
<name>A0A166KBV2_LACLC</name>
<keyword evidence="7 10" id="KW-0811">Translocation</keyword>
<dbReference type="RefSeq" id="WP_063281242.1">
    <property type="nucleotide sequence ID" value="NZ_LIYF01000006.1"/>
</dbReference>
<dbReference type="GO" id="GO:0065002">
    <property type="term" value="P:intracellular protein transmembrane transport"/>
    <property type="evidence" value="ECO:0007669"/>
    <property type="project" value="UniProtKB-UniRule"/>
</dbReference>
<dbReference type="GO" id="GO:0006605">
    <property type="term" value="P:protein targeting"/>
    <property type="evidence" value="ECO:0007669"/>
    <property type="project" value="UniProtKB-UniRule"/>
</dbReference>
<evidence type="ECO:0000256" key="12">
    <source>
        <dbReference type="RuleBase" id="RU003484"/>
    </source>
</evidence>
<evidence type="ECO:0000256" key="11">
    <source>
        <dbReference type="RuleBase" id="RU000537"/>
    </source>
</evidence>
<dbReference type="InterPro" id="IPR023201">
    <property type="entry name" value="SecY_dom_sf"/>
</dbReference>
<dbReference type="EMBL" id="LIYF01000006">
    <property type="protein sequence ID" value="KZK08186.1"/>
    <property type="molecule type" value="Genomic_DNA"/>
</dbReference>
<dbReference type="HAMAP" id="MF_01465">
    <property type="entry name" value="SecY"/>
    <property type="match status" value="1"/>
</dbReference>
<evidence type="ECO:0000256" key="8">
    <source>
        <dbReference type="ARBA" id="ARBA00023136"/>
    </source>
</evidence>
<evidence type="ECO:0000256" key="10">
    <source>
        <dbReference type="HAMAP-Rule" id="MF_01465"/>
    </source>
</evidence>
<keyword evidence="5 10" id="KW-0653">Protein transport</keyword>
<evidence type="ECO:0000256" key="6">
    <source>
        <dbReference type="ARBA" id="ARBA00022989"/>
    </source>
</evidence>
<evidence type="ECO:0000313" key="15">
    <source>
        <dbReference type="Proteomes" id="UP000076519"/>
    </source>
</evidence>
<evidence type="ECO:0000256" key="1">
    <source>
        <dbReference type="ARBA" id="ARBA00004141"/>
    </source>
</evidence>
<dbReference type="Proteomes" id="UP000076519">
    <property type="component" value="Unassembled WGS sequence"/>
</dbReference>